<dbReference type="PANTHER" id="PTHR21579:SF20">
    <property type="entry name" value="PROTEIN TINCAR"/>
    <property type="match status" value="1"/>
</dbReference>
<sequence>MGCVFRARLNQLWSIWYTILVVLLQVYLIYLGFERYKLYNEMKWPANGGYPKIWLNVYVIIYISCIPALLFIFASGVFKTGNISGDHERLADREDRVIETGINKNGEKRGCFHWLRSLWAHSPPLPHHLHLIVALAQLVAQQLMIAQLYRNAFIQSGDFLNNELDFVYQRARQLATNLPVGETRMQGFSITTDRLNAAPVAPNLLPILMHFRLFGIPLEFVNFIVALITYSISYPAVFWRVSKPFSLIFSLHLLIFSTTLVFSYLGFSILFRVQETNYHSIRPVGIGQYLLYDKNMKMLHPYAVLGEFLTSAVLTHLAGMMLYAYGYNKYFMSVAHHQAKNVSRHGTSEYTDFSRRHQAHRTAELCCEGYGPHMATIFLLVLIIAVKAPYVYAFVQIWQHDDKPILLSILAVDVIYMFTLIFLWLLLTIKREWDFNVSHYVHQIYALQKGLTAGHVRTNENPSKLKNAVIVMHRDTMFVTDDHATKQSLLRACQRGGELVTDEAVYWQRSNGGPQSPQMRKIPMEEHVRQTPEMNRLLIGRKPSDDNSQVSRISQAQQPTQTLQFRGNSSPPEGARFQTLPRNPPGQYYSATLQRAPASTSTMQRSLVGQWNTQQEAYASIHKGKQEGIYAPRRGSQEEQAAYGQYGQYGTYGRVGQMLQRRPSDGQGTALGAVRQSPLLGQESRNTAATRDASPYQRTAGGTVKLSSFNQNDAKSGIYGAVPTQWNASSSQRAPPGQPQQLLWNGGGPQNGQKTGQNSSASSAVGTISTSSSQQDNHCFTPTSTHTSQGSSTNYSNQPTPTPGSPSLYGTRGDRNLYGTLQSTTTTGILATPDPDPIYGDRTLQKRAPGGSGIRSMKMMGGPRQDDSANYSISSSNGSSQPDPPRVPAPAPNGSAQINSEFATSIV</sequence>
<feature type="transmembrane region" description="Helical" evidence="2">
    <location>
        <begin position="213"/>
        <end position="233"/>
    </location>
</feature>
<gene>
    <name evidence="3" type="ORF">MSPICULIGERA_LOCUS9981</name>
</gene>
<dbReference type="Proteomes" id="UP001177023">
    <property type="component" value="Unassembled WGS sequence"/>
</dbReference>
<feature type="compositionally biased region" description="Low complexity" evidence="1">
    <location>
        <begin position="759"/>
        <end position="773"/>
    </location>
</feature>
<feature type="region of interest" description="Disordered" evidence="1">
    <location>
        <begin position="541"/>
        <end position="586"/>
    </location>
</feature>
<proteinExistence type="predicted"/>
<dbReference type="InterPro" id="IPR053291">
    <property type="entry name" value="Ommatidial_diff-associated"/>
</dbReference>
<feature type="transmembrane region" description="Helical" evidence="2">
    <location>
        <begin position="374"/>
        <end position="393"/>
    </location>
</feature>
<feature type="compositionally biased region" description="Polar residues" evidence="1">
    <location>
        <begin position="774"/>
        <end position="799"/>
    </location>
</feature>
<feature type="transmembrane region" description="Helical" evidence="2">
    <location>
        <begin position="12"/>
        <end position="33"/>
    </location>
</feature>
<feature type="compositionally biased region" description="Polar residues" evidence="1">
    <location>
        <begin position="726"/>
        <end position="743"/>
    </location>
</feature>
<feature type="non-terminal residue" evidence="3">
    <location>
        <position position="1"/>
    </location>
</feature>
<feature type="compositionally biased region" description="Low complexity" evidence="1">
    <location>
        <begin position="868"/>
        <end position="880"/>
    </location>
</feature>
<feature type="transmembrane region" description="Helical" evidence="2">
    <location>
        <begin position="53"/>
        <end position="74"/>
    </location>
</feature>
<comment type="caution">
    <text evidence="3">The sequence shown here is derived from an EMBL/GenBank/DDBJ whole genome shotgun (WGS) entry which is preliminary data.</text>
</comment>
<dbReference type="AlphaFoldDB" id="A0AA36CP17"/>
<feature type="region of interest" description="Disordered" evidence="1">
    <location>
        <begin position="726"/>
        <end position="907"/>
    </location>
</feature>
<feature type="transmembrane region" description="Helical" evidence="2">
    <location>
        <begin position="405"/>
        <end position="427"/>
    </location>
</feature>
<feature type="compositionally biased region" description="Polar residues" evidence="1">
    <location>
        <begin position="546"/>
        <end position="571"/>
    </location>
</feature>
<feature type="transmembrane region" description="Helical" evidence="2">
    <location>
        <begin position="302"/>
        <end position="325"/>
    </location>
</feature>
<feature type="compositionally biased region" description="Pro residues" evidence="1">
    <location>
        <begin position="882"/>
        <end position="891"/>
    </location>
</feature>
<dbReference type="EMBL" id="CATQJA010002571">
    <property type="protein sequence ID" value="CAJ0571577.1"/>
    <property type="molecule type" value="Genomic_DNA"/>
</dbReference>
<keyword evidence="4" id="KW-1185">Reference proteome</keyword>
<feature type="transmembrane region" description="Helical" evidence="2">
    <location>
        <begin position="245"/>
        <end position="271"/>
    </location>
</feature>
<evidence type="ECO:0000256" key="2">
    <source>
        <dbReference type="SAM" id="Phobius"/>
    </source>
</evidence>
<feature type="region of interest" description="Disordered" evidence="1">
    <location>
        <begin position="662"/>
        <end position="710"/>
    </location>
</feature>
<keyword evidence="2" id="KW-1133">Transmembrane helix</keyword>
<keyword evidence="2" id="KW-0812">Transmembrane</keyword>
<organism evidence="3 4">
    <name type="scientific">Mesorhabditis spiculigera</name>
    <dbReference type="NCBI Taxonomy" id="96644"/>
    <lineage>
        <taxon>Eukaryota</taxon>
        <taxon>Metazoa</taxon>
        <taxon>Ecdysozoa</taxon>
        <taxon>Nematoda</taxon>
        <taxon>Chromadorea</taxon>
        <taxon>Rhabditida</taxon>
        <taxon>Rhabditina</taxon>
        <taxon>Rhabditomorpha</taxon>
        <taxon>Rhabditoidea</taxon>
        <taxon>Rhabditidae</taxon>
        <taxon>Mesorhabditinae</taxon>
        <taxon>Mesorhabditis</taxon>
    </lineage>
</organism>
<evidence type="ECO:0008006" key="5">
    <source>
        <dbReference type="Google" id="ProtNLM"/>
    </source>
</evidence>
<reference evidence="3" key="1">
    <citation type="submission" date="2023-06" db="EMBL/GenBank/DDBJ databases">
        <authorList>
            <person name="Delattre M."/>
        </authorList>
    </citation>
    <scope>NUCLEOTIDE SEQUENCE</scope>
    <source>
        <strain evidence="3">AF72</strain>
    </source>
</reference>
<feature type="compositionally biased region" description="Polar residues" evidence="1">
    <location>
        <begin position="819"/>
        <end position="829"/>
    </location>
</feature>
<evidence type="ECO:0000313" key="3">
    <source>
        <dbReference type="EMBL" id="CAJ0571577.1"/>
    </source>
</evidence>
<evidence type="ECO:0000256" key="1">
    <source>
        <dbReference type="SAM" id="MobiDB-lite"/>
    </source>
</evidence>
<dbReference type="PANTHER" id="PTHR21579">
    <property type="entry name" value="PROTEIN TINCAR"/>
    <property type="match status" value="1"/>
</dbReference>
<keyword evidence="2" id="KW-0472">Membrane</keyword>
<evidence type="ECO:0000313" key="4">
    <source>
        <dbReference type="Proteomes" id="UP001177023"/>
    </source>
</evidence>
<protein>
    <recommendedName>
        <fullName evidence="5">Protein tincar</fullName>
    </recommendedName>
</protein>
<accession>A0AA36CP17</accession>
<name>A0AA36CP17_9BILA</name>
<feature type="compositionally biased region" description="Polar residues" evidence="1">
    <location>
        <begin position="894"/>
        <end position="907"/>
    </location>
</feature>